<dbReference type="AlphaFoldDB" id="A0A8H6HTV8"/>
<dbReference type="EMBL" id="JACGCI010000045">
    <property type="protein sequence ID" value="KAF6752280.1"/>
    <property type="molecule type" value="Genomic_DNA"/>
</dbReference>
<dbReference type="EMBL" id="JACGCI010000045">
    <property type="protein sequence ID" value="KAF6752287.1"/>
    <property type="molecule type" value="Genomic_DNA"/>
</dbReference>
<accession>A0A8H6HTV8</accession>
<organism evidence="4 5">
    <name type="scientific">Ephemerocybe angulata</name>
    <dbReference type="NCBI Taxonomy" id="980116"/>
    <lineage>
        <taxon>Eukaryota</taxon>
        <taxon>Fungi</taxon>
        <taxon>Dikarya</taxon>
        <taxon>Basidiomycota</taxon>
        <taxon>Agaricomycotina</taxon>
        <taxon>Agaricomycetes</taxon>
        <taxon>Agaricomycetidae</taxon>
        <taxon>Agaricales</taxon>
        <taxon>Agaricineae</taxon>
        <taxon>Psathyrellaceae</taxon>
        <taxon>Ephemerocybe</taxon>
    </lineage>
</organism>
<sequence>MALQDLGKGEREMDKRWVDSPSFNIPHSPLVLFHLYLHANSQSPIHMHIRCIALRSPPLLRQFPCADRCRQRRRPSSSSHLLPRLFLHHHHRPSISFFEATGKSGDGLRMLVLTASCSLNSDHDVYDDGDGSLSSFHPDRTRLELRNEGSTQLFNNEHDPCNNSHINSDHSTHGDGEPSSSSSSSTTTQRCTQTTRVLSFRTGTASAEAITCIEHDEYHGGERPSST</sequence>
<feature type="compositionally biased region" description="Basic and acidic residues" evidence="1">
    <location>
        <begin position="167"/>
        <end position="176"/>
    </location>
</feature>
<feature type="region of interest" description="Disordered" evidence="1">
    <location>
        <begin position="152"/>
        <end position="194"/>
    </location>
</feature>
<name>A0A8H6HTV8_9AGAR</name>
<evidence type="ECO:0000313" key="5">
    <source>
        <dbReference type="Proteomes" id="UP000521943"/>
    </source>
</evidence>
<feature type="compositionally biased region" description="Polar residues" evidence="1">
    <location>
        <begin position="152"/>
        <end position="166"/>
    </location>
</feature>
<dbReference type="EMBL" id="JACGCI010000045">
    <property type="protein sequence ID" value="KAF6752284.1"/>
    <property type="molecule type" value="Genomic_DNA"/>
</dbReference>
<protein>
    <submittedName>
        <fullName evidence="4">Uncharacterized protein</fullName>
    </submittedName>
</protein>
<keyword evidence="5" id="KW-1185">Reference proteome</keyword>
<reference evidence="4 5" key="1">
    <citation type="submission" date="2020-07" db="EMBL/GenBank/DDBJ databases">
        <title>Comparative genomics of pyrophilous fungi reveals a link between fire events and developmental genes.</title>
        <authorList>
            <consortium name="DOE Joint Genome Institute"/>
            <person name="Steindorff A.S."/>
            <person name="Carver A."/>
            <person name="Calhoun S."/>
            <person name="Stillman K."/>
            <person name="Liu H."/>
            <person name="Lipzen A."/>
            <person name="Pangilinan J."/>
            <person name="Labutti K."/>
            <person name="Bruns T.D."/>
            <person name="Grigoriev I.V."/>
        </authorList>
    </citation>
    <scope>NUCLEOTIDE SEQUENCE [LARGE SCALE GENOMIC DNA]</scope>
    <source>
        <strain evidence="4 5">CBS 144469</strain>
    </source>
</reference>
<dbReference type="Proteomes" id="UP000521943">
    <property type="component" value="Unassembled WGS sequence"/>
</dbReference>
<comment type="caution">
    <text evidence="4">The sequence shown here is derived from an EMBL/GenBank/DDBJ whole genome shotgun (WGS) entry which is preliminary data.</text>
</comment>
<evidence type="ECO:0000313" key="4">
    <source>
        <dbReference type="EMBL" id="KAF6752287.1"/>
    </source>
</evidence>
<evidence type="ECO:0000313" key="2">
    <source>
        <dbReference type="EMBL" id="KAF6752280.1"/>
    </source>
</evidence>
<proteinExistence type="predicted"/>
<evidence type="ECO:0000313" key="3">
    <source>
        <dbReference type="EMBL" id="KAF6752284.1"/>
    </source>
</evidence>
<gene>
    <name evidence="3" type="ORF">DFP72DRAFT_1070601</name>
    <name evidence="4" type="ORF">DFP72DRAFT_1070604</name>
    <name evidence="2" type="ORF">DFP72DRAFT_1134077</name>
</gene>
<evidence type="ECO:0000256" key="1">
    <source>
        <dbReference type="SAM" id="MobiDB-lite"/>
    </source>
</evidence>
<feature type="compositionally biased region" description="Low complexity" evidence="1">
    <location>
        <begin position="179"/>
        <end position="194"/>
    </location>
</feature>